<accession>A0A9P6QXH0</accession>
<sequence length="122" mass="13607">MSPTTSMHMKLDNESLELARAALGIKEPLNPVPVNRNHFEAVAGLRTGALRDALVIHDESTPGRAYRRSSAEAIPVDHWLLRPMANEIYDFLISKRGMFSEMLIVPTGPKMVLIVNQLFTLP</sequence>
<dbReference type="EMBL" id="JAAAIP010001488">
    <property type="protein sequence ID" value="KAG0306248.1"/>
    <property type="molecule type" value="Genomic_DNA"/>
</dbReference>
<evidence type="ECO:0000313" key="1">
    <source>
        <dbReference type="EMBL" id="KAG0306248.1"/>
    </source>
</evidence>
<keyword evidence="2" id="KW-1185">Reference proteome</keyword>
<organism evidence="1 2">
    <name type="scientific">Dissophora globulifera</name>
    <dbReference type="NCBI Taxonomy" id="979702"/>
    <lineage>
        <taxon>Eukaryota</taxon>
        <taxon>Fungi</taxon>
        <taxon>Fungi incertae sedis</taxon>
        <taxon>Mucoromycota</taxon>
        <taxon>Mortierellomycotina</taxon>
        <taxon>Mortierellomycetes</taxon>
        <taxon>Mortierellales</taxon>
        <taxon>Mortierellaceae</taxon>
        <taxon>Dissophora</taxon>
    </lineage>
</organism>
<evidence type="ECO:0000313" key="2">
    <source>
        <dbReference type="Proteomes" id="UP000738325"/>
    </source>
</evidence>
<dbReference type="Proteomes" id="UP000738325">
    <property type="component" value="Unassembled WGS sequence"/>
</dbReference>
<proteinExistence type="predicted"/>
<name>A0A9P6QXH0_9FUNG</name>
<dbReference type="AlphaFoldDB" id="A0A9P6QXH0"/>
<reference evidence="1" key="1">
    <citation type="journal article" date="2020" name="Fungal Divers.">
        <title>Resolving the Mortierellaceae phylogeny through synthesis of multi-gene phylogenetics and phylogenomics.</title>
        <authorList>
            <person name="Vandepol N."/>
            <person name="Liber J."/>
            <person name="Desiro A."/>
            <person name="Na H."/>
            <person name="Kennedy M."/>
            <person name="Barry K."/>
            <person name="Grigoriev I.V."/>
            <person name="Miller A.N."/>
            <person name="O'Donnell K."/>
            <person name="Stajich J.E."/>
            <person name="Bonito G."/>
        </authorList>
    </citation>
    <scope>NUCLEOTIDE SEQUENCE</scope>
    <source>
        <strain evidence="1">REB-010B</strain>
    </source>
</reference>
<comment type="caution">
    <text evidence="1">The sequence shown here is derived from an EMBL/GenBank/DDBJ whole genome shotgun (WGS) entry which is preliminary data.</text>
</comment>
<gene>
    <name evidence="1" type="ORF">BGZ99_001810</name>
</gene>
<protein>
    <submittedName>
        <fullName evidence="1">Uncharacterized protein</fullName>
    </submittedName>
</protein>